<accession>A0ABR8WB49</accession>
<gene>
    <name evidence="2" type="ORF">H9630_05285</name>
</gene>
<dbReference type="RefSeq" id="WP_191714411.1">
    <property type="nucleotide sequence ID" value="NZ_JACSPU010000001.1"/>
</dbReference>
<keyword evidence="1" id="KW-0732">Signal</keyword>
<keyword evidence="3" id="KW-1185">Reference proteome</keyword>
<proteinExistence type="predicted"/>
<dbReference type="Proteomes" id="UP000658980">
    <property type="component" value="Unassembled WGS sequence"/>
</dbReference>
<reference evidence="2 3" key="1">
    <citation type="submission" date="2020-08" db="EMBL/GenBank/DDBJ databases">
        <title>A Genomic Blueprint of the Chicken Gut Microbiome.</title>
        <authorList>
            <person name="Gilroy R."/>
            <person name="Ravi A."/>
            <person name="Getino M."/>
            <person name="Pursley I."/>
            <person name="Horton D.L."/>
            <person name="Alikhan N.-F."/>
            <person name="Baker D."/>
            <person name="Gharbi K."/>
            <person name="Hall N."/>
            <person name="Watson M."/>
            <person name="Adriaenssens E.M."/>
            <person name="Foster-Nyarko E."/>
            <person name="Jarju S."/>
            <person name="Secka A."/>
            <person name="Antonio M."/>
            <person name="Oren A."/>
            <person name="Chaudhuri R."/>
            <person name="La Ragione R.M."/>
            <person name="Hildebrand F."/>
            <person name="Pallen M.J."/>
        </authorList>
    </citation>
    <scope>NUCLEOTIDE SEQUENCE [LARGE SCALE GENOMIC DNA]</scope>
    <source>
        <strain evidence="2 3">Sa1BUA13</strain>
    </source>
</reference>
<evidence type="ECO:0000313" key="3">
    <source>
        <dbReference type="Proteomes" id="UP000658980"/>
    </source>
</evidence>
<dbReference type="EMBL" id="JACSPU010000001">
    <property type="protein sequence ID" value="MBD8014229.1"/>
    <property type="molecule type" value="Genomic_DNA"/>
</dbReference>
<protein>
    <recommendedName>
        <fullName evidence="4">Lipoprotein</fullName>
    </recommendedName>
</protein>
<evidence type="ECO:0008006" key="4">
    <source>
        <dbReference type="Google" id="ProtNLM"/>
    </source>
</evidence>
<evidence type="ECO:0000256" key="1">
    <source>
        <dbReference type="SAM" id="SignalP"/>
    </source>
</evidence>
<feature type="signal peptide" evidence="1">
    <location>
        <begin position="1"/>
        <end position="26"/>
    </location>
</feature>
<sequence length="159" mass="17403">MTTLVKRLVVSTFVVLLVLLSACTNADTQKTLMIDHPNGYEGVLVSGATSLIETSGYEEVLVSGGDKANELIDALNGSELVEASEDELESRTADLEAPGSYRMLLYNKPSVNSTSEDIYPILFYKDGTIQVNQEGTSYFIAEPPKDLLTKLKSDWDIVF</sequence>
<organism evidence="2 3">
    <name type="scientific">Planococcus wigleyi</name>
    <dbReference type="NCBI Taxonomy" id="2762216"/>
    <lineage>
        <taxon>Bacteria</taxon>
        <taxon>Bacillati</taxon>
        <taxon>Bacillota</taxon>
        <taxon>Bacilli</taxon>
        <taxon>Bacillales</taxon>
        <taxon>Caryophanaceae</taxon>
        <taxon>Planococcus</taxon>
    </lineage>
</organism>
<evidence type="ECO:0000313" key="2">
    <source>
        <dbReference type="EMBL" id="MBD8014229.1"/>
    </source>
</evidence>
<dbReference type="PROSITE" id="PS51257">
    <property type="entry name" value="PROKAR_LIPOPROTEIN"/>
    <property type="match status" value="1"/>
</dbReference>
<feature type="chain" id="PRO_5045165059" description="Lipoprotein" evidence="1">
    <location>
        <begin position="27"/>
        <end position="159"/>
    </location>
</feature>
<comment type="caution">
    <text evidence="2">The sequence shown here is derived from an EMBL/GenBank/DDBJ whole genome shotgun (WGS) entry which is preliminary data.</text>
</comment>
<name>A0ABR8WB49_9BACL</name>